<organism evidence="15 16">
    <name type="scientific">Pseudovibrio denitrificans</name>
    <dbReference type="NCBI Taxonomy" id="258256"/>
    <lineage>
        <taxon>Bacteria</taxon>
        <taxon>Pseudomonadati</taxon>
        <taxon>Pseudomonadota</taxon>
        <taxon>Alphaproteobacteria</taxon>
        <taxon>Hyphomicrobiales</taxon>
        <taxon>Stappiaceae</taxon>
        <taxon>Pseudovibrio</taxon>
    </lineage>
</organism>
<evidence type="ECO:0000259" key="13">
    <source>
        <dbReference type="Pfam" id="PF00593"/>
    </source>
</evidence>
<dbReference type="GO" id="GO:0009279">
    <property type="term" value="C:cell outer membrane"/>
    <property type="evidence" value="ECO:0007669"/>
    <property type="project" value="UniProtKB-SubCell"/>
</dbReference>
<dbReference type="EMBL" id="FPBD01000001">
    <property type="protein sequence ID" value="SFT42025.1"/>
    <property type="molecule type" value="Genomic_DNA"/>
</dbReference>
<protein>
    <submittedName>
        <fullName evidence="15">Vitamin B12 transporter</fullName>
    </submittedName>
</protein>
<name>A0A1I6XU25_9HYPH</name>
<evidence type="ECO:0000313" key="15">
    <source>
        <dbReference type="EMBL" id="SFT42025.1"/>
    </source>
</evidence>
<accession>A0A1I6XU25</accession>
<dbReference type="PROSITE" id="PS52016">
    <property type="entry name" value="TONB_DEPENDENT_REC_3"/>
    <property type="match status" value="1"/>
</dbReference>
<dbReference type="InterPro" id="IPR037066">
    <property type="entry name" value="Plug_dom_sf"/>
</dbReference>
<evidence type="ECO:0000256" key="7">
    <source>
        <dbReference type="ARBA" id="ARBA00023136"/>
    </source>
</evidence>
<evidence type="ECO:0000256" key="8">
    <source>
        <dbReference type="ARBA" id="ARBA00023170"/>
    </source>
</evidence>
<dbReference type="AlphaFoldDB" id="A0A1I6XU25"/>
<dbReference type="SUPFAM" id="SSF56935">
    <property type="entry name" value="Porins"/>
    <property type="match status" value="1"/>
</dbReference>
<dbReference type="Pfam" id="PF00593">
    <property type="entry name" value="TonB_dep_Rec_b-barrel"/>
    <property type="match status" value="1"/>
</dbReference>
<evidence type="ECO:0000256" key="2">
    <source>
        <dbReference type="ARBA" id="ARBA00022448"/>
    </source>
</evidence>
<keyword evidence="3 10" id="KW-1134">Transmembrane beta strand</keyword>
<keyword evidence="8" id="KW-0675">Receptor</keyword>
<evidence type="ECO:0000256" key="6">
    <source>
        <dbReference type="ARBA" id="ARBA00023077"/>
    </source>
</evidence>
<keyword evidence="2 10" id="KW-0813">Transport</keyword>
<keyword evidence="16" id="KW-1185">Reference proteome</keyword>
<dbReference type="InterPro" id="IPR012910">
    <property type="entry name" value="Plug_dom"/>
</dbReference>
<comment type="similarity">
    <text evidence="10 11">Belongs to the TonB-dependent receptor family.</text>
</comment>
<feature type="domain" description="TonB-dependent receptor plug" evidence="14">
    <location>
        <begin position="51"/>
        <end position="156"/>
    </location>
</feature>
<reference evidence="16" key="1">
    <citation type="submission" date="2016-10" db="EMBL/GenBank/DDBJ databases">
        <authorList>
            <person name="Varghese N."/>
            <person name="Submissions S."/>
        </authorList>
    </citation>
    <scope>NUCLEOTIDE SEQUENCE [LARGE SCALE GENOMIC DNA]</scope>
    <source>
        <strain evidence="16">DSM 17465</strain>
    </source>
</reference>
<evidence type="ECO:0000313" key="16">
    <source>
        <dbReference type="Proteomes" id="UP000183371"/>
    </source>
</evidence>
<evidence type="ECO:0000256" key="4">
    <source>
        <dbReference type="ARBA" id="ARBA00022692"/>
    </source>
</evidence>
<keyword evidence="7 10" id="KW-0472">Membrane</keyword>
<dbReference type="Gene3D" id="2.40.170.20">
    <property type="entry name" value="TonB-dependent receptor, beta-barrel domain"/>
    <property type="match status" value="1"/>
</dbReference>
<dbReference type="Gene3D" id="2.170.130.10">
    <property type="entry name" value="TonB-dependent receptor, plug domain"/>
    <property type="match status" value="1"/>
</dbReference>
<dbReference type="InterPro" id="IPR039426">
    <property type="entry name" value="TonB-dep_rcpt-like"/>
</dbReference>
<dbReference type="InterPro" id="IPR000531">
    <property type="entry name" value="Beta-barrel_TonB"/>
</dbReference>
<dbReference type="InterPro" id="IPR036942">
    <property type="entry name" value="Beta-barrel_TonB_sf"/>
</dbReference>
<keyword evidence="6 11" id="KW-0798">TonB box</keyword>
<dbReference type="GO" id="GO:0044718">
    <property type="term" value="P:siderophore transmembrane transport"/>
    <property type="evidence" value="ECO:0007669"/>
    <property type="project" value="TreeGrafter"/>
</dbReference>
<keyword evidence="5 12" id="KW-0732">Signal</keyword>
<comment type="subcellular location">
    <subcellularLocation>
        <location evidence="1 10">Cell outer membrane</location>
        <topology evidence="1 10">Multi-pass membrane protein</topology>
    </subcellularLocation>
</comment>
<evidence type="ECO:0000256" key="11">
    <source>
        <dbReference type="RuleBase" id="RU003357"/>
    </source>
</evidence>
<keyword evidence="4 10" id="KW-0812">Transmembrane</keyword>
<dbReference type="Pfam" id="PF07715">
    <property type="entry name" value="Plug"/>
    <property type="match status" value="1"/>
</dbReference>
<evidence type="ECO:0000256" key="3">
    <source>
        <dbReference type="ARBA" id="ARBA00022452"/>
    </source>
</evidence>
<evidence type="ECO:0000256" key="10">
    <source>
        <dbReference type="PROSITE-ProRule" id="PRU01360"/>
    </source>
</evidence>
<feature type="signal peptide" evidence="12">
    <location>
        <begin position="1"/>
        <end position="28"/>
    </location>
</feature>
<evidence type="ECO:0000256" key="12">
    <source>
        <dbReference type="SAM" id="SignalP"/>
    </source>
</evidence>
<evidence type="ECO:0000256" key="5">
    <source>
        <dbReference type="ARBA" id="ARBA00022729"/>
    </source>
</evidence>
<evidence type="ECO:0000256" key="1">
    <source>
        <dbReference type="ARBA" id="ARBA00004571"/>
    </source>
</evidence>
<dbReference type="GO" id="GO:0015344">
    <property type="term" value="F:siderophore uptake transmembrane transporter activity"/>
    <property type="evidence" value="ECO:0007669"/>
    <property type="project" value="TreeGrafter"/>
</dbReference>
<evidence type="ECO:0000256" key="9">
    <source>
        <dbReference type="ARBA" id="ARBA00023237"/>
    </source>
</evidence>
<evidence type="ECO:0000259" key="14">
    <source>
        <dbReference type="Pfam" id="PF07715"/>
    </source>
</evidence>
<dbReference type="Proteomes" id="UP000183371">
    <property type="component" value="Unassembled WGS sequence"/>
</dbReference>
<feature type="chain" id="PRO_5010286095" evidence="12">
    <location>
        <begin position="29"/>
        <end position="619"/>
    </location>
</feature>
<proteinExistence type="inferred from homology"/>
<dbReference type="PANTHER" id="PTHR30069:SF29">
    <property type="entry name" value="HEMOGLOBIN AND HEMOGLOBIN-HAPTOGLOBIN-BINDING PROTEIN 1-RELATED"/>
    <property type="match status" value="1"/>
</dbReference>
<keyword evidence="9 10" id="KW-0998">Cell outer membrane</keyword>
<gene>
    <name evidence="15" type="ORF">SAMN05444141_101447</name>
</gene>
<dbReference type="CDD" id="cd01347">
    <property type="entry name" value="ligand_gated_channel"/>
    <property type="match status" value="1"/>
</dbReference>
<dbReference type="RefSeq" id="WP_083416470.1">
    <property type="nucleotide sequence ID" value="NZ_FPBD01000001.1"/>
</dbReference>
<dbReference type="PANTHER" id="PTHR30069">
    <property type="entry name" value="TONB-DEPENDENT OUTER MEMBRANE RECEPTOR"/>
    <property type="match status" value="1"/>
</dbReference>
<sequence length="619" mass="67644">MRNTSWIAATLKSGVALSALLSSTLASTAQEADLDEIIVIANRTETEAGKVGSTTHVVTEEDLKNDGATFVQDYLAQLPGISLTQNGGAGTLSTLRMRGQNGRYIKVLVDGLDLTDPTRARPSAAFQHILLADVERIEILKGSQSALYGGQAIAGVINIVTKRAVAGTVKQSARVEVGSYDTKSVSYGVRGATDRADIALGVEHFRTSGFSAVSPKGKSADDDGYENTTLTAKGSYDLTENLNLYFAARGTKGITELDSPGQPNLKDDMHYRQVSGKVGANYLAFDDRFFSDFSVQVTDIKREQDFEDASKQNSVFEGRKVKLDYLGEYDVSEKTKLNFGGDWSKEFSKTNDPIDDSSSIGGAFLQLMIEPLNGLSLAGSARFDQHSEFGSFVSRRLTASYEVNEDLRVRTSVGNGFRAPSLYELNHPSYGNQNLEPEESLSFDFGIDKKWLGGQLSTSATYFNIMTDDLIDYDFSTSKYNQIKGTSRSQGVELEVRYKPIDRLVLTAGYTYTYSVGPDKKRLAHVPLHDLSVAMNYDLTDDIALNVNGTYLGENLGSDWPNIVDMEDVFLLGAKASYDVTEEVELYVRGENLLVQDYELINGYQTSGLSVYAGVSASF</sequence>
<feature type="domain" description="TonB-dependent receptor-like beta-barrel" evidence="13">
    <location>
        <begin position="188"/>
        <end position="593"/>
    </location>
</feature>